<dbReference type="InterPro" id="IPR010987">
    <property type="entry name" value="Glutathione-S-Trfase_C-like"/>
</dbReference>
<evidence type="ECO:0000259" key="5">
    <source>
        <dbReference type="PROSITE" id="PS50405"/>
    </source>
</evidence>
<dbReference type="PROSITE" id="PS50405">
    <property type="entry name" value="GST_CTER"/>
    <property type="match status" value="1"/>
</dbReference>
<dbReference type="InterPro" id="IPR036282">
    <property type="entry name" value="Glutathione-S-Trfase_C_sf"/>
</dbReference>
<evidence type="ECO:0000256" key="3">
    <source>
        <dbReference type="ARBA" id="ARBA00047960"/>
    </source>
</evidence>
<dbReference type="PANTHER" id="PTHR43900:SF3">
    <property type="entry name" value="GLUTATHIONE S-TRANSFERASE RHO"/>
    <property type="match status" value="1"/>
</dbReference>
<protein>
    <recommendedName>
        <fullName evidence="1">glutathione transferase</fullName>
        <ecNumber evidence="1">2.5.1.18</ecNumber>
    </recommendedName>
</protein>
<dbReference type="InterPro" id="IPR004046">
    <property type="entry name" value="GST_C"/>
</dbReference>
<dbReference type="SUPFAM" id="SSF47616">
    <property type="entry name" value="GST C-terminal domain-like"/>
    <property type="match status" value="1"/>
</dbReference>
<dbReference type="FunFam" id="3.40.30.10:FF:000039">
    <property type="entry name" value="Glutathione S-transferase domain"/>
    <property type="match status" value="1"/>
</dbReference>
<dbReference type="GO" id="GO:0005737">
    <property type="term" value="C:cytoplasm"/>
    <property type="evidence" value="ECO:0007669"/>
    <property type="project" value="TreeGrafter"/>
</dbReference>
<keyword evidence="2" id="KW-0808">Transferase</keyword>
<dbReference type="SFLD" id="SFLDS00019">
    <property type="entry name" value="Glutathione_Transferase_(cytos"/>
    <property type="match status" value="1"/>
</dbReference>
<dbReference type="EMBL" id="JAWWNJ010000147">
    <property type="protein sequence ID" value="KAK6983806.1"/>
    <property type="molecule type" value="Genomic_DNA"/>
</dbReference>
<accession>A0AAV9ZHU1</accession>
<dbReference type="EC" id="2.5.1.18" evidence="1"/>
<dbReference type="SFLD" id="SFLDG00358">
    <property type="entry name" value="Main_(cytGST)"/>
    <property type="match status" value="1"/>
</dbReference>
<sequence>MVLTLYGLDAPLGGTAIVAMTLAEKGLPFTFVSLDLKLGEHKTTEFREKQPFGLVPVLDDDGFILYESRAICRYLAEKYPTQGPMLVPIEPKARALFDQAVSIEFSNFYPYAHGVYIEGLGKPEYFNLPIDHAAVEGYTSQLSERLDVYEVILGKQRFLAGEEFTLADLFHLSFGPCLELAECDLMASKGPNVARWWKEVSSRSSWINIRDNGIKAACGNEAGGTKTVA</sequence>
<name>A0AAV9ZHU1_9AGAR</name>
<comment type="caution">
    <text evidence="6">The sequence shown here is derived from an EMBL/GenBank/DDBJ whole genome shotgun (WGS) entry which is preliminary data.</text>
</comment>
<reference evidence="6 7" key="1">
    <citation type="journal article" date="2024" name="J Genomics">
        <title>Draft genome sequencing and assembly of Favolaschia claudopus CIRM-BRFM 2984 isolated from oak limbs.</title>
        <authorList>
            <person name="Navarro D."/>
            <person name="Drula E."/>
            <person name="Chaduli D."/>
            <person name="Cazenave R."/>
            <person name="Ahrendt S."/>
            <person name="Wang J."/>
            <person name="Lipzen A."/>
            <person name="Daum C."/>
            <person name="Barry K."/>
            <person name="Grigoriev I.V."/>
            <person name="Favel A."/>
            <person name="Rosso M.N."/>
            <person name="Martin F."/>
        </authorList>
    </citation>
    <scope>NUCLEOTIDE SEQUENCE [LARGE SCALE GENOMIC DNA]</scope>
    <source>
        <strain evidence="6 7">CIRM-BRFM 2984</strain>
    </source>
</reference>
<dbReference type="InterPro" id="IPR036249">
    <property type="entry name" value="Thioredoxin-like_sf"/>
</dbReference>
<dbReference type="Pfam" id="PF13417">
    <property type="entry name" value="GST_N_3"/>
    <property type="match status" value="1"/>
</dbReference>
<organism evidence="6 7">
    <name type="scientific">Favolaschia claudopus</name>
    <dbReference type="NCBI Taxonomy" id="2862362"/>
    <lineage>
        <taxon>Eukaryota</taxon>
        <taxon>Fungi</taxon>
        <taxon>Dikarya</taxon>
        <taxon>Basidiomycota</taxon>
        <taxon>Agaricomycotina</taxon>
        <taxon>Agaricomycetes</taxon>
        <taxon>Agaricomycetidae</taxon>
        <taxon>Agaricales</taxon>
        <taxon>Marasmiineae</taxon>
        <taxon>Mycenaceae</taxon>
        <taxon>Favolaschia</taxon>
    </lineage>
</organism>
<gene>
    <name evidence="6" type="ORF">R3P38DRAFT_2807738</name>
</gene>
<dbReference type="SUPFAM" id="SSF52833">
    <property type="entry name" value="Thioredoxin-like"/>
    <property type="match status" value="1"/>
</dbReference>
<dbReference type="Gene3D" id="1.20.1050.10">
    <property type="match status" value="1"/>
</dbReference>
<evidence type="ECO:0000256" key="2">
    <source>
        <dbReference type="ARBA" id="ARBA00022679"/>
    </source>
</evidence>
<proteinExistence type="predicted"/>
<evidence type="ECO:0000313" key="6">
    <source>
        <dbReference type="EMBL" id="KAK6983806.1"/>
    </source>
</evidence>
<dbReference type="Pfam" id="PF00043">
    <property type="entry name" value="GST_C"/>
    <property type="match status" value="1"/>
</dbReference>
<keyword evidence="7" id="KW-1185">Reference proteome</keyword>
<dbReference type="AlphaFoldDB" id="A0AAV9ZHU1"/>
<dbReference type="GO" id="GO:0006749">
    <property type="term" value="P:glutathione metabolic process"/>
    <property type="evidence" value="ECO:0007669"/>
    <property type="project" value="TreeGrafter"/>
</dbReference>
<evidence type="ECO:0000313" key="7">
    <source>
        <dbReference type="Proteomes" id="UP001362999"/>
    </source>
</evidence>
<dbReference type="GO" id="GO:0043295">
    <property type="term" value="F:glutathione binding"/>
    <property type="evidence" value="ECO:0007669"/>
    <property type="project" value="TreeGrafter"/>
</dbReference>
<dbReference type="InterPro" id="IPR040079">
    <property type="entry name" value="Glutathione_S-Trfase"/>
</dbReference>
<feature type="domain" description="GST N-terminal" evidence="4">
    <location>
        <begin position="1"/>
        <end position="83"/>
    </location>
</feature>
<comment type="catalytic activity">
    <reaction evidence="3">
        <text>RX + glutathione = an S-substituted glutathione + a halide anion + H(+)</text>
        <dbReference type="Rhea" id="RHEA:16437"/>
        <dbReference type="ChEBI" id="CHEBI:15378"/>
        <dbReference type="ChEBI" id="CHEBI:16042"/>
        <dbReference type="ChEBI" id="CHEBI:17792"/>
        <dbReference type="ChEBI" id="CHEBI:57925"/>
        <dbReference type="ChEBI" id="CHEBI:90779"/>
        <dbReference type="EC" id="2.5.1.18"/>
    </reaction>
</comment>
<dbReference type="GO" id="GO:0004364">
    <property type="term" value="F:glutathione transferase activity"/>
    <property type="evidence" value="ECO:0007669"/>
    <property type="project" value="UniProtKB-EC"/>
</dbReference>
<feature type="domain" description="GST C-terminal" evidence="5">
    <location>
        <begin position="90"/>
        <end position="218"/>
    </location>
</feature>
<evidence type="ECO:0000259" key="4">
    <source>
        <dbReference type="PROSITE" id="PS50404"/>
    </source>
</evidence>
<dbReference type="Proteomes" id="UP001362999">
    <property type="component" value="Unassembled WGS sequence"/>
</dbReference>
<evidence type="ECO:0000256" key="1">
    <source>
        <dbReference type="ARBA" id="ARBA00012452"/>
    </source>
</evidence>
<dbReference type="PROSITE" id="PS50404">
    <property type="entry name" value="GST_NTER"/>
    <property type="match status" value="1"/>
</dbReference>
<dbReference type="PANTHER" id="PTHR43900">
    <property type="entry name" value="GLUTATHIONE S-TRANSFERASE RHO"/>
    <property type="match status" value="1"/>
</dbReference>
<dbReference type="InterPro" id="IPR004045">
    <property type="entry name" value="Glutathione_S-Trfase_N"/>
</dbReference>
<dbReference type="Gene3D" id="3.40.30.10">
    <property type="entry name" value="Glutaredoxin"/>
    <property type="match status" value="1"/>
</dbReference>